<dbReference type="EMBL" id="BAABKC010000002">
    <property type="protein sequence ID" value="GAA5041425.1"/>
    <property type="molecule type" value="Genomic_DNA"/>
</dbReference>
<gene>
    <name evidence="2" type="ORF">GCM10023336_01540</name>
</gene>
<protein>
    <recommendedName>
        <fullName evidence="4">Transposase</fullName>
    </recommendedName>
</protein>
<reference evidence="3" key="1">
    <citation type="journal article" date="2019" name="Int. J. Syst. Evol. Microbiol.">
        <title>The Global Catalogue of Microorganisms (GCM) 10K type strain sequencing project: providing services to taxonomists for standard genome sequencing and annotation.</title>
        <authorList>
            <consortium name="The Broad Institute Genomics Platform"/>
            <consortium name="The Broad Institute Genome Sequencing Center for Infectious Disease"/>
            <person name="Wu L."/>
            <person name="Ma J."/>
        </authorList>
    </citation>
    <scope>NUCLEOTIDE SEQUENCE [LARGE SCALE GENOMIC DNA]</scope>
    <source>
        <strain evidence="3">JCM 18410</strain>
    </source>
</reference>
<organism evidence="2 3">
    <name type="scientific">Streptomyces similanensis</name>
    <dbReference type="NCBI Taxonomy" id="1274988"/>
    <lineage>
        <taxon>Bacteria</taxon>
        <taxon>Bacillati</taxon>
        <taxon>Actinomycetota</taxon>
        <taxon>Actinomycetes</taxon>
        <taxon>Kitasatosporales</taxon>
        <taxon>Streptomycetaceae</taxon>
        <taxon>Streptomyces</taxon>
    </lineage>
</organism>
<comment type="caution">
    <text evidence="2">The sequence shown here is derived from an EMBL/GenBank/DDBJ whole genome shotgun (WGS) entry which is preliminary data.</text>
</comment>
<name>A0ABP9JQB5_9ACTN</name>
<proteinExistence type="predicted"/>
<evidence type="ECO:0000313" key="3">
    <source>
        <dbReference type="Proteomes" id="UP001500124"/>
    </source>
</evidence>
<feature type="region of interest" description="Disordered" evidence="1">
    <location>
        <begin position="1"/>
        <end position="29"/>
    </location>
</feature>
<keyword evidence="3" id="KW-1185">Reference proteome</keyword>
<sequence length="114" mass="12748">MGRARRQAQGPRPRATATPCGPPTPARTASGTCSLAYDLGKDQLYEHIKKTKNRNTFLEFCRYLRSLHSTDVRIAIVCANYSPHLITKRCRRVANWTEANNVEVAYTPRPTASG</sequence>
<evidence type="ECO:0000256" key="1">
    <source>
        <dbReference type="SAM" id="MobiDB-lite"/>
    </source>
</evidence>
<evidence type="ECO:0000313" key="2">
    <source>
        <dbReference type="EMBL" id="GAA5041425.1"/>
    </source>
</evidence>
<evidence type="ECO:0008006" key="4">
    <source>
        <dbReference type="Google" id="ProtNLM"/>
    </source>
</evidence>
<feature type="compositionally biased region" description="Low complexity" evidence="1">
    <location>
        <begin position="7"/>
        <end position="19"/>
    </location>
</feature>
<dbReference type="Proteomes" id="UP001500124">
    <property type="component" value="Unassembled WGS sequence"/>
</dbReference>
<accession>A0ABP9JQB5</accession>